<gene>
    <name evidence="2" type="ORF">HGA08_22205</name>
</gene>
<proteinExistence type="predicted"/>
<comment type="caution">
    <text evidence="2">The sequence shown here is derived from an EMBL/GenBank/DDBJ whole genome shotgun (WGS) entry which is preliminary data.</text>
</comment>
<evidence type="ECO:0000256" key="1">
    <source>
        <dbReference type="SAM" id="MobiDB-lite"/>
    </source>
</evidence>
<dbReference type="AlphaFoldDB" id="A0A846Y4R6"/>
<evidence type="ECO:0000313" key="3">
    <source>
        <dbReference type="Proteomes" id="UP000565711"/>
    </source>
</evidence>
<accession>A0A846Y4R6</accession>
<reference evidence="2 3" key="1">
    <citation type="submission" date="2020-04" db="EMBL/GenBank/DDBJ databases">
        <title>MicrobeNet Type strains.</title>
        <authorList>
            <person name="Nicholson A.C."/>
        </authorList>
    </citation>
    <scope>NUCLEOTIDE SEQUENCE [LARGE SCALE GENOMIC DNA]</scope>
    <source>
        <strain evidence="2 3">JCM 12354</strain>
    </source>
</reference>
<dbReference type="SUPFAM" id="SSF55144">
    <property type="entry name" value="LigT-like"/>
    <property type="match status" value="1"/>
</dbReference>
<name>A0A846Y4R6_9NOCA</name>
<keyword evidence="3" id="KW-1185">Reference proteome</keyword>
<evidence type="ECO:0000313" key="2">
    <source>
        <dbReference type="EMBL" id="NKY52920.1"/>
    </source>
</evidence>
<organism evidence="2 3">
    <name type="scientific">Nocardia vermiculata</name>
    <dbReference type="NCBI Taxonomy" id="257274"/>
    <lineage>
        <taxon>Bacteria</taxon>
        <taxon>Bacillati</taxon>
        <taxon>Actinomycetota</taxon>
        <taxon>Actinomycetes</taxon>
        <taxon>Mycobacteriales</taxon>
        <taxon>Nocardiaceae</taxon>
        <taxon>Nocardia</taxon>
    </lineage>
</organism>
<sequence length="216" mass="23571">MVQSVELILDEAAEAEVRRQWRSLANAGIHSPAPDHRPHITAAVAREVWPRLDRPLAALSLPPLPVRLGGLLVFGARRLVLVRLVVPTAELLALQRDVAEVVAGCPGIPATTRPGAWTPHVTLARRLQPGQIETAIDAVAADRDSAATVVGIRRWDGDRRTERLIARGSGVHDRPADAGPAEDMHSIPRCTADNDTRGTHGHPDPDITEFRRDRHR</sequence>
<keyword evidence="2" id="KW-0436">Ligase</keyword>
<dbReference type="Proteomes" id="UP000565711">
    <property type="component" value="Unassembled WGS sequence"/>
</dbReference>
<protein>
    <submittedName>
        <fullName evidence="2">2'-5' RNA ligase family protein</fullName>
    </submittedName>
</protein>
<dbReference type="EMBL" id="JAAXOP010000014">
    <property type="protein sequence ID" value="NKY52920.1"/>
    <property type="molecule type" value="Genomic_DNA"/>
</dbReference>
<dbReference type="Gene3D" id="3.90.1140.10">
    <property type="entry name" value="Cyclic phosphodiesterase"/>
    <property type="match status" value="1"/>
</dbReference>
<dbReference type="Pfam" id="PF13563">
    <property type="entry name" value="2_5_RNA_ligase2"/>
    <property type="match status" value="1"/>
</dbReference>
<dbReference type="GO" id="GO:0016874">
    <property type="term" value="F:ligase activity"/>
    <property type="evidence" value="ECO:0007669"/>
    <property type="project" value="UniProtKB-KW"/>
</dbReference>
<feature type="region of interest" description="Disordered" evidence="1">
    <location>
        <begin position="166"/>
        <end position="216"/>
    </location>
</feature>
<dbReference type="InterPro" id="IPR009097">
    <property type="entry name" value="Cyclic_Pdiesterase"/>
</dbReference>